<sequence length="430" mass="46263">MYSKIVFNPKQVNSSLQGLSQNISRLISVESGISSVKSSMDPRIINRRGIGGSLSRATASIDRIEQKMVQLKTYTANTINQYSVAEKRVNGQAEEVKEAFALALDKMINDRYASGLYDKYHSIAGHLEHILHGAQYSAGAGLMHLLGFRFTDVDDVFKKFHVAEYIKAGKFNIPLASTIQRIENSRPLNFMARMMVNPLYLVYNRKKPLADLLYKKMASYYPKDMVNLSNSVSTLKQVLRDSSTFKSGFEAVKSQAGSILKNSGKLIRANALLATVITAGVESVGAGIKITENYGMYSGEKLKEENAKVVGRAVVKTGTVTAGSVGGAVIGGIIGSLGGPLGTVAGATVGGYLGSMLGDKVASMTSAWTDKQSVRFKDTIHKGTEAVASGVRNVKEGFNNAKEAISDVKSHAANLLDSSKSFFGKLSFGN</sequence>
<dbReference type="EMBL" id="BASE01000019">
    <property type="protein sequence ID" value="GAM12893.1"/>
    <property type="molecule type" value="Genomic_DNA"/>
</dbReference>
<comment type="caution">
    <text evidence="1">The sequence shown here is derived from an EMBL/GenBank/DDBJ whole genome shotgun (WGS) entry which is preliminary data.</text>
</comment>
<gene>
    <name evidence="1" type="ORF">SAMD00020551_1028</name>
</gene>
<organism evidence="1 2">
    <name type="scientific">Mesobacillus selenatarsenatis (strain DSM 18680 / JCM 14380 / FERM P-15431 / SF-1)</name>
    <dbReference type="NCBI Taxonomy" id="1321606"/>
    <lineage>
        <taxon>Bacteria</taxon>
        <taxon>Bacillati</taxon>
        <taxon>Bacillota</taxon>
        <taxon>Bacilli</taxon>
        <taxon>Bacillales</taxon>
        <taxon>Bacillaceae</taxon>
        <taxon>Mesobacillus</taxon>
    </lineage>
</organism>
<evidence type="ECO:0000313" key="2">
    <source>
        <dbReference type="Proteomes" id="UP000031014"/>
    </source>
</evidence>
<dbReference type="RefSeq" id="WP_052442090.1">
    <property type="nucleotide sequence ID" value="NZ_BASE01000019.1"/>
</dbReference>
<dbReference type="Proteomes" id="UP000031014">
    <property type="component" value="Unassembled WGS sequence"/>
</dbReference>
<accession>A0A0A8WZ45</accession>
<evidence type="ECO:0000313" key="1">
    <source>
        <dbReference type="EMBL" id="GAM12893.1"/>
    </source>
</evidence>
<keyword evidence="2" id="KW-1185">Reference proteome</keyword>
<name>A0A0A8WZ45_MESS1</name>
<dbReference type="AlphaFoldDB" id="A0A0A8WZ45"/>
<dbReference type="STRING" id="1321606.SAMD00020551_1028"/>
<proteinExistence type="predicted"/>
<dbReference type="OrthoDB" id="2914685at2"/>
<protein>
    <submittedName>
        <fullName evidence="1">Uncharacterized protein</fullName>
    </submittedName>
</protein>
<reference evidence="1 2" key="1">
    <citation type="submission" date="2013-06" db="EMBL/GenBank/DDBJ databases">
        <title>Whole genome shotgun sequence of Bacillus selenatarsenatis SF-1.</title>
        <authorList>
            <person name="Kuroda M."/>
            <person name="Sei K."/>
            <person name="Yamashita M."/>
            <person name="Ike M."/>
        </authorList>
    </citation>
    <scope>NUCLEOTIDE SEQUENCE [LARGE SCALE GENOMIC DNA]</scope>
    <source>
        <strain evidence="1 2">SF-1</strain>
    </source>
</reference>